<proteinExistence type="predicted"/>
<dbReference type="GO" id="GO:0001228">
    <property type="term" value="F:DNA-binding transcription activator activity, RNA polymerase II-specific"/>
    <property type="evidence" value="ECO:0007669"/>
    <property type="project" value="TreeGrafter"/>
</dbReference>
<keyword evidence="6" id="KW-1185">Reference proteome</keyword>
<dbReference type="SUPFAM" id="SSF47095">
    <property type="entry name" value="HMG-box"/>
    <property type="match status" value="1"/>
</dbReference>
<reference evidence="5" key="1">
    <citation type="journal article" date="2023" name="Mol. Phylogenet. Evol.">
        <title>Genome-scale phylogeny and comparative genomics of the fungal order Sordariales.</title>
        <authorList>
            <person name="Hensen N."/>
            <person name="Bonometti L."/>
            <person name="Westerberg I."/>
            <person name="Brannstrom I.O."/>
            <person name="Guillou S."/>
            <person name="Cros-Aarteil S."/>
            <person name="Calhoun S."/>
            <person name="Haridas S."/>
            <person name="Kuo A."/>
            <person name="Mondo S."/>
            <person name="Pangilinan J."/>
            <person name="Riley R."/>
            <person name="LaButti K."/>
            <person name="Andreopoulos B."/>
            <person name="Lipzen A."/>
            <person name="Chen C."/>
            <person name="Yan M."/>
            <person name="Daum C."/>
            <person name="Ng V."/>
            <person name="Clum A."/>
            <person name="Steindorff A."/>
            <person name="Ohm R.A."/>
            <person name="Martin F."/>
            <person name="Silar P."/>
            <person name="Natvig D.O."/>
            <person name="Lalanne C."/>
            <person name="Gautier V."/>
            <person name="Ament-Velasquez S.L."/>
            <person name="Kruys A."/>
            <person name="Hutchinson M.I."/>
            <person name="Powell A.J."/>
            <person name="Barry K."/>
            <person name="Miller A.N."/>
            <person name="Grigoriev I.V."/>
            <person name="Debuchy R."/>
            <person name="Gladieux P."/>
            <person name="Hiltunen Thoren M."/>
            <person name="Johannesson H."/>
        </authorList>
    </citation>
    <scope>NUCLEOTIDE SEQUENCE</scope>
    <source>
        <strain evidence="5">CBS 123565</strain>
    </source>
</reference>
<dbReference type="GO" id="GO:0000122">
    <property type="term" value="P:negative regulation of transcription by RNA polymerase II"/>
    <property type="evidence" value="ECO:0007669"/>
    <property type="project" value="TreeGrafter"/>
</dbReference>
<dbReference type="CDD" id="cd01389">
    <property type="entry name" value="HMG-box_ROX1-like"/>
    <property type="match status" value="1"/>
</dbReference>
<feature type="domain" description="HMG box" evidence="4">
    <location>
        <begin position="86"/>
        <end position="140"/>
    </location>
</feature>
<sequence>MAAKPAGAPPAAARQHGPETSPARPLPSSLAGPPLGPITRKRAASINTEEANRPKIEALNLDTPGTARPFDASRDLICLCTPAPKVPRPRNAFILYRQHHQAQVVQQHPGLANPEISKIIGEQWRNEPEDRKGQWKALAE</sequence>
<dbReference type="Pfam" id="PF00505">
    <property type="entry name" value="HMG_box"/>
    <property type="match status" value="1"/>
</dbReference>
<comment type="caution">
    <text evidence="5">The sequence shown here is derived from an EMBL/GenBank/DDBJ whole genome shotgun (WGS) entry which is preliminary data.</text>
</comment>
<dbReference type="AlphaFoldDB" id="A0AAN6UHM4"/>
<dbReference type="PROSITE" id="PS50118">
    <property type="entry name" value="HMG_BOX_2"/>
    <property type="match status" value="1"/>
</dbReference>
<evidence type="ECO:0000313" key="5">
    <source>
        <dbReference type="EMBL" id="KAK4133080.1"/>
    </source>
</evidence>
<feature type="compositionally biased region" description="Low complexity" evidence="3">
    <location>
        <begin position="1"/>
        <end position="13"/>
    </location>
</feature>
<dbReference type="Gene3D" id="1.10.30.10">
    <property type="entry name" value="High mobility group box domain"/>
    <property type="match status" value="1"/>
</dbReference>
<dbReference type="PANTHER" id="PTHR10270">
    <property type="entry name" value="SOX TRANSCRIPTION FACTOR"/>
    <property type="match status" value="1"/>
</dbReference>
<evidence type="ECO:0000256" key="2">
    <source>
        <dbReference type="PROSITE-ProRule" id="PRU00267"/>
    </source>
</evidence>
<evidence type="ECO:0000256" key="3">
    <source>
        <dbReference type="SAM" id="MobiDB-lite"/>
    </source>
</evidence>
<dbReference type="InterPro" id="IPR036910">
    <property type="entry name" value="HMG_box_dom_sf"/>
</dbReference>
<name>A0AAN6UHM4_9PEZI</name>
<evidence type="ECO:0000313" key="6">
    <source>
        <dbReference type="Proteomes" id="UP001304895"/>
    </source>
</evidence>
<dbReference type="PANTHER" id="PTHR10270:SF320">
    <property type="entry name" value="BOX TRANSCRIPTIONAL REGULATOR, PUTATIVE (AFU_ORTHOLOGUE AFUA_4G10820)-RELATED"/>
    <property type="match status" value="1"/>
</dbReference>
<reference evidence="5" key="2">
    <citation type="submission" date="2023-05" db="EMBL/GenBank/DDBJ databases">
        <authorList>
            <consortium name="Lawrence Berkeley National Laboratory"/>
            <person name="Steindorff A."/>
            <person name="Hensen N."/>
            <person name="Bonometti L."/>
            <person name="Westerberg I."/>
            <person name="Brannstrom I.O."/>
            <person name="Guillou S."/>
            <person name="Cros-Aarteil S."/>
            <person name="Calhoun S."/>
            <person name="Haridas S."/>
            <person name="Kuo A."/>
            <person name="Mondo S."/>
            <person name="Pangilinan J."/>
            <person name="Riley R."/>
            <person name="Labutti K."/>
            <person name="Andreopoulos B."/>
            <person name="Lipzen A."/>
            <person name="Chen C."/>
            <person name="Yanf M."/>
            <person name="Daum C."/>
            <person name="Ng V."/>
            <person name="Clum A."/>
            <person name="Ohm R."/>
            <person name="Martin F."/>
            <person name="Silar P."/>
            <person name="Natvig D."/>
            <person name="Lalanne C."/>
            <person name="Gautier V."/>
            <person name="Ament-Velasquez S.L."/>
            <person name="Kruys A."/>
            <person name="Hutchinson M.I."/>
            <person name="Powell A.J."/>
            <person name="Barry K."/>
            <person name="Miller A.N."/>
            <person name="Grigoriev I.V."/>
            <person name="Debuchy R."/>
            <person name="Gladieux P."/>
            <person name="Thoren M.H."/>
            <person name="Johannesson H."/>
        </authorList>
    </citation>
    <scope>NUCLEOTIDE SEQUENCE</scope>
    <source>
        <strain evidence="5">CBS 123565</strain>
    </source>
</reference>
<dbReference type="EMBL" id="MU853413">
    <property type="protein sequence ID" value="KAK4133080.1"/>
    <property type="molecule type" value="Genomic_DNA"/>
</dbReference>
<gene>
    <name evidence="5" type="ORF">BT67DRAFT_383225</name>
</gene>
<feature type="DNA-binding region" description="HMG box" evidence="2">
    <location>
        <begin position="86"/>
        <end position="140"/>
    </location>
</feature>
<accession>A0AAN6UHM4</accession>
<keyword evidence="2" id="KW-0539">Nucleus</keyword>
<organism evidence="5 6">
    <name type="scientific">Trichocladium antarcticum</name>
    <dbReference type="NCBI Taxonomy" id="1450529"/>
    <lineage>
        <taxon>Eukaryota</taxon>
        <taxon>Fungi</taxon>
        <taxon>Dikarya</taxon>
        <taxon>Ascomycota</taxon>
        <taxon>Pezizomycotina</taxon>
        <taxon>Sordariomycetes</taxon>
        <taxon>Sordariomycetidae</taxon>
        <taxon>Sordariales</taxon>
        <taxon>Chaetomiaceae</taxon>
        <taxon>Trichocladium</taxon>
    </lineage>
</organism>
<dbReference type="InterPro" id="IPR050140">
    <property type="entry name" value="SRY-related_HMG-box_TF-like"/>
</dbReference>
<dbReference type="Proteomes" id="UP001304895">
    <property type="component" value="Unassembled WGS sequence"/>
</dbReference>
<dbReference type="GO" id="GO:0030154">
    <property type="term" value="P:cell differentiation"/>
    <property type="evidence" value="ECO:0007669"/>
    <property type="project" value="TreeGrafter"/>
</dbReference>
<feature type="compositionally biased region" description="Low complexity" evidence="3">
    <location>
        <begin position="21"/>
        <end position="33"/>
    </location>
</feature>
<protein>
    <recommendedName>
        <fullName evidence="4">HMG box domain-containing protein</fullName>
    </recommendedName>
</protein>
<feature type="region of interest" description="Disordered" evidence="3">
    <location>
        <begin position="1"/>
        <end position="67"/>
    </location>
</feature>
<dbReference type="GO" id="GO:0000978">
    <property type="term" value="F:RNA polymerase II cis-regulatory region sequence-specific DNA binding"/>
    <property type="evidence" value="ECO:0007669"/>
    <property type="project" value="TreeGrafter"/>
</dbReference>
<evidence type="ECO:0000259" key="4">
    <source>
        <dbReference type="PROSITE" id="PS50118"/>
    </source>
</evidence>
<evidence type="ECO:0000256" key="1">
    <source>
        <dbReference type="ARBA" id="ARBA00023125"/>
    </source>
</evidence>
<dbReference type="SMART" id="SM00398">
    <property type="entry name" value="HMG"/>
    <property type="match status" value="1"/>
</dbReference>
<dbReference type="GO" id="GO:0005634">
    <property type="term" value="C:nucleus"/>
    <property type="evidence" value="ECO:0007669"/>
    <property type="project" value="UniProtKB-UniRule"/>
</dbReference>
<dbReference type="InterPro" id="IPR009071">
    <property type="entry name" value="HMG_box_dom"/>
</dbReference>
<keyword evidence="1 2" id="KW-0238">DNA-binding</keyword>
<feature type="non-terminal residue" evidence="5">
    <location>
        <position position="140"/>
    </location>
</feature>